<dbReference type="InterPro" id="IPR056098">
    <property type="entry name" value="Acb2/Tad1_hairpin"/>
</dbReference>
<dbReference type="GeneID" id="80020068"/>
<gene>
    <name evidence="3" type="primary">4</name>
    <name evidence="3" type="ORF">SEA_SHOCKER_4</name>
</gene>
<dbReference type="GO" id="GO:0000166">
    <property type="term" value="F:nucleotide binding"/>
    <property type="evidence" value="ECO:0007669"/>
    <property type="project" value="UniProtKB-KW"/>
</dbReference>
<evidence type="ECO:0000313" key="3">
    <source>
        <dbReference type="EMBL" id="QRI45058.1"/>
    </source>
</evidence>
<evidence type="ECO:0000259" key="2">
    <source>
        <dbReference type="Pfam" id="PF24729"/>
    </source>
</evidence>
<dbReference type="Pfam" id="PF24729">
    <property type="entry name" value="Acb2_Tad1_hairpin"/>
    <property type="match status" value="1"/>
</dbReference>
<evidence type="ECO:0000313" key="4">
    <source>
        <dbReference type="Proteomes" id="UP000654052"/>
    </source>
</evidence>
<organism evidence="3 4">
    <name type="scientific">Microbacterium phage Shocker</name>
    <dbReference type="NCBI Taxonomy" id="2805839"/>
    <lineage>
        <taxon>Viruses</taxon>
        <taxon>Duplodnaviria</taxon>
        <taxon>Heunggongvirae</taxon>
        <taxon>Uroviricota</taxon>
        <taxon>Caudoviricetes</taxon>
        <taxon>Shockervirus</taxon>
        <taxon>Shockervirus shocker</taxon>
    </lineage>
</organism>
<dbReference type="EMBL" id="MW507126">
    <property type="protein sequence ID" value="QRI45058.1"/>
    <property type="molecule type" value="Genomic_DNA"/>
</dbReference>
<accession>A0A890V410</accession>
<name>A0A890V410_9CAUD</name>
<dbReference type="RefSeq" id="YP_010755414.1">
    <property type="nucleotide sequence ID" value="NC_073470.1"/>
</dbReference>
<dbReference type="KEGG" id="vg:80020068"/>
<sequence length="82" mass="9273">MALRTIPASREEEAQLLARFKTAQAEPPEDIEDRKRAQRMIQCAIEGAAIDIDRYAENSREKSLALTHLEEALMWAGKAIFS</sequence>
<evidence type="ECO:0000256" key="1">
    <source>
        <dbReference type="ARBA" id="ARBA00022741"/>
    </source>
</evidence>
<protein>
    <recommendedName>
        <fullName evidence="2">Acb2/Tad1 hairpin domain-containing protein</fullName>
    </recommendedName>
</protein>
<keyword evidence="1" id="KW-0547">Nucleotide-binding</keyword>
<feature type="domain" description="Acb2/Tad1 hairpin" evidence="2">
    <location>
        <begin position="24"/>
        <end position="81"/>
    </location>
</feature>
<proteinExistence type="predicted"/>
<dbReference type="Proteomes" id="UP000654052">
    <property type="component" value="Segment"/>
</dbReference>
<keyword evidence="4" id="KW-1185">Reference proteome</keyword>
<reference evidence="3" key="1">
    <citation type="submission" date="2021-01" db="EMBL/GenBank/DDBJ databases">
        <authorList>
            <person name="Weegman M.K."/>
            <person name="Spring A.S."/>
            <person name="Bonilla J.A."/>
            <person name="Klyczek K."/>
            <person name="Garlena R.A."/>
            <person name="Russell D.A."/>
            <person name="Pope W.H."/>
            <person name="Jacobs-Sera D."/>
            <person name="Hatfull G.F."/>
        </authorList>
    </citation>
    <scope>NUCLEOTIDE SEQUENCE</scope>
</reference>